<comment type="catalytic activity">
    <reaction evidence="11">
        <text>D-glycero-beta-D-manno-heptose 7-phosphate + ATP = D-glycero-beta-D-manno-heptose 1,7-bisphosphate + ADP + H(+)</text>
        <dbReference type="Rhea" id="RHEA:27473"/>
        <dbReference type="ChEBI" id="CHEBI:15378"/>
        <dbReference type="ChEBI" id="CHEBI:30616"/>
        <dbReference type="ChEBI" id="CHEBI:60204"/>
        <dbReference type="ChEBI" id="CHEBI:60208"/>
        <dbReference type="ChEBI" id="CHEBI:456216"/>
        <dbReference type="EC" id="2.7.1.167"/>
    </reaction>
</comment>
<accession>A0ABV6ZT81</accession>
<dbReference type="NCBIfam" id="TIGR00125">
    <property type="entry name" value="cyt_tran_rel"/>
    <property type="match status" value="1"/>
</dbReference>
<dbReference type="InterPro" id="IPR014729">
    <property type="entry name" value="Rossmann-like_a/b/a_fold"/>
</dbReference>
<evidence type="ECO:0000256" key="11">
    <source>
        <dbReference type="HAMAP-Rule" id="MF_01603"/>
    </source>
</evidence>
<evidence type="ECO:0000256" key="3">
    <source>
        <dbReference type="ARBA" id="ARBA00022679"/>
    </source>
</evidence>
<comment type="caution">
    <text evidence="14">The sequence shown here is derived from an EMBL/GenBank/DDBJ whole genome shotgun (WGS) entry which is preliminary data.</text>
</comment>
<evidence type="ECO:0000259" key="12">
    <source>
        <dbReference type="Pfam" id="PF00294"/>
    </source>
</evidence>
<comment type="pathway">
    <text evidence="11">Nucleotide-sugar biosynthesis; ADP-L-glycero-beta-D-manno-heptose biosynthesis; ADP-L-glycero-beta-D-manno-heptose from D-glycero-beta-D-manno-heptose 7-phosphate: step 3/4.</text>
</comment>
<feature type="region of interest" description="Cytidylyltransferase" evidence="11">
    <location>
        <begin position="358"/>
        <end position="491"/>
    </location>
</feature>
<comment type="similarity">
    <text evidence="11">In the N-terminal section; belongs to the carbohydrate kinase PfkB family.</text>
</comment>
<organism evidence="14 15">
    <name type="scientific">Hyphobacterium vulgare</name>
    <dbReference type="NCBI Taxonomy" id="1736751"/>
    <lineage>
        <taxon>Bacteria</taxon>
        <taxon>Pseudomonadati</taxon>
        <taxon>Pseudomonadota</taxon>
        <taxon>Alphaproteobacteria</taxon>
        <taxon>Maricaulales</taxon>
        <taxon>Maricaulaceae</taxon>
        <taxon>Hyphobacterium</taxon>
    </lineage>
</organism>
<comment type="similarity">
    <text evidence="11">In the C-terminal section; belongs to the cytidylyltransferase family.</text>
</comment>
<dbReference type="EC" id="2.7.7.70" evidence="11"/>
<dbReference type="InterPro" id="IPR023030">
    <property type="entry name" value="Bifunc_HldE"/>
</dbReference>
<dbReference type="Gene3D" id="3.40.50.620">
    <property type="entry name" value="HUPs"/>
    <property type="match status" value="1"/>
</dbReference>
<dbReference type="PANTHER" id="PTHR46969">
    <property type="entry name" value="BIFUNCTIONAL PROTEIN HLDE"/>
    <property type="match status" value="1"/>
</dbReference>
<keyword evidence="3 11" id="KW-0808">Transferase</keyword>
<comment type="subunit">
    <text evidence="11">Homodimer.</text>
</comment>
<dbReference type="InterPro" id="IPR004821">
    <property type="entry name" value="Cyt_trans-like"/>
</dbReference>
<feature type="binding site" evidence="11">
    <location>
        <begin position="205"/>
        <end position="208"/>
    </location>
    <ligand>
        <name>ATP</name>
        <dbReference type="ChEBI" id="CHEBI:30616"/>
    </ligand>
</feature>
<dbReference type="PANTHER" id="PTHR46969:SF1">
    <property type="entry name" value="BIFUNCTIONAL PROTEIN HLDE"/>
    <property type="match status" value="1"/>
</dbReference>
<dbReference type="CDD" id="cd01172">
    <property type="entry name" value="RfaE_like"/>
    <property type="match status" value="1"/>
</dbReference>
<evidence type="ECO:0000256" key="5">
    <source>
        <dbReference type="ARBA" id="ARBA00022741"/>
    </source>
</evidence>
<dbReference type="InterPro" id="IPR029056">
    <property type="entry name" value="Ribokinase-like"/>
</dbReference>
<dbReference type="Pfam" id="PF00294">
    <property type="entry name" value="PfkB"/>
    <property type="match status" value="1"/>
</dbReference>
<name>A0ABV6ZT81_9PROT</name>
<comment type="function">
    <text evidence="1 11">Catalyzes the phosphorylation of D-glycero-D-manno-heptose 7-phosphate at the C-1 position to selectively form D-glycero-beta-D-manno-heptose-1,7-bisphosphate.</text>
</comment>
<feature type="active site" evidence="11">
    <location>
        <position position="276"/>
    </location>
</feature>
<keyword evidence="7 11" id="KW-0067">ATP-binding</keyword>
<dbReference type="Pfam" id="PF01467">
    <property type="entry name" value="CTP_transf_like"/>
    <property type="match status" value="1"/>
</dbReference>
<dbReference type="EC" id="2.7.1.167" evidence="11"/>
<dbReference type="SUPFAM" id="SSF52374">
    <property type="entry name" value="Nucleotidylyl transferase"/>
    <property type="match status" value="1"/>
</dbReference>
<dbReference type="InterPro" id="IPR011611">
    <property type="entry name" value="PfkB_dom"/>
</dbReference>
<protein>
    <recommendedName>
        <fullName evidence="11">Bifunctional protein HldE</fullName>
    </recommendedName>
    <domain>
        <recommendedName>
            <fullName evidence="11">D-beta-D-heptose 7-phosphate kinase</fullName>
            <ecNumber evidence="11">2.7.1.167</ecNumber>
        </recommendedName>
        <alternativeName>
            <fullName evidence="11">D-beta-D-heptose 7-phosphotransferase</fullName>
        </alternativeName>
        <alternativeName>
            <fullName evidence="11">D-glycero-beta-D-manno-heptose-7-phosphate kinase</fullName>
        </alternativeName>
    </domain>
    <domain>
        <recommendedName>
            <fullName evidence="11">D-beta-D-heptose 1-phosphate adenylyltransferase</fullName>
            <ecNumber evidence="11">2.7.7.70</ecNumber>
        </recommendedName>
        <alternativeName>
            <fullName evidence="11">D-glycero-beta-D-manno-heptose 1-phosphate adenylyltransferase</fullName>
        </alternativeName>
    </domain>
</protein>
<evidence type="ECO:0000313" key="14">
    <source>
        <dbReference type="EMBL" id="MFC2924646.1"/>
    </source>
</evidence>
<keyword evidence="8 11" id="KW-0511">Multifunctional enzyme</keyword>
<dbReference type="EMBL" id="JBHRSV010000001">
    <property type="protein sequence ID" value="MFC2924646.1"/>
    <property type="molecule type" value="Genomic_DNA"/>
</dbReference>
<evidence type="ECO:0000256" key="6">
    <source>
        <dbReference type="ARBA" id="ARBA00022777"/>
    </source>
</evidence>
<evidence type="ECO:0000256" key="8">
    <source>
        <dbReference type="ARBA" id="ARBA00023268"/>
    </source>
</evidence>
<keyword evidence="4 11" id="KW-0548">Nucleotidyltransferase</keyword>
<keyword evidence="6 11" id="KW-0418">Kinase</keyword>
<dbReference type="NCBIfam" id="TIGR02199">
    <property type="entry name" value="rfaE_dom_II"/>
    <property type="match status" value="1"/>
</dbReference>
<dbReference type="InterPro" id="IPR011913">
    <property type="entry name" value="RfaE_dom_I"/>
</dbReference>
<evidence type="ECO:0000256" key="10">
    <source>
        <dbReference type="ARBA" id="ARBA00047428"/>
    </source>
</evidence>
<evidence type="ECO:0000256" key="9">
    <source>
        <dbReference type="ARBA" id="ARBA00023277"/>
    </source>
</evidence>
<dbReference type="HAMAP" id="MF_01603">
    <property type="entry name" value="HldE"/>
    <property type="match status" value="1"/>
</dbReference>
<dbReference type="RefSeq" id="WP_343163642.1">
    <property type="nucleotide sequence ID" value="NZ_JBHRSV010000001.1"/>
</dbReference>
<gene>
    <name evidence="14" type="primary">rfaE2</name>
    <name evidence="11" type="synonym">hldE</name>
    <name evidence="14" type="ORF">ACFOOR_00840</name>
</gene>
<keyword evidence="9 11" id="KW-0119">Carbohydrate metabolism</keyword>
<dbReference type="Gene3D" id="3.40.1190.20">
    <property type="match status" value="1"/>
</dbReference>
<feature type="domain" description="Carbohydrate kinase PfkB" evidence="12">
    <location>
        <begin position="18"/>
        <end position="314"/>
    </location>
</feature>
<comment type="function">
    <text evidence="2 11">Catalyzes the ADP transfer from ATP to D-glycero-beta-D-manno-heptose 1-phosphate, yielding ADP-D-glycero-beta-D-manno-heptose.</text>
</comment>
<evidence type="ECO:0000256" key="1">
    <source>
        <dbReference type="ARBA" id="ARBA00002319"/>
    </source>
</evidence>
<comment type="pathway">
    <text evidence="11">Nucleotide-sugar biosynthesis; ADP-L-glycero-beta-D-manno-heptose biosynthesis; ADP-L-glycero-beta-D-manno-heptose from D-glycero-beta-D-manno-heptose 7-phosphate: step 1/4.</text>
</comment>
<reference evidence="15" key="1">
    <citation type="journal article" date="2019" name="Int. J. Syst. Evol. Microbiol.">
        <title>The Global Catalogue of Microorganisms (GCM) 10K type strain sequencing project: providing services to taxonomists for standard genome sequencing and annotation.</title>
        <authorList>
            <consortium name="The Broad Institute Genomics Platform"/>
            <consortium name="The Broad Institute Genome Sequencing Center for Infectious Disease"/>
            <person name="Wu L."/>
            <person name="Ma J."/>
        </authorList>
    </citation>
    <scope>NUCLEOTIDE SEQUENCE [LARGE SCALE GENOMIC DNA]</scope>
    <source>
        <strain evidence="15">KCTC 52487</strain>
    </source>
</reference>
<comment type="catalytic activity">
    <reaction evidence="10 11">
        <text>D-glycero-beta-D-manno-heptose 1-phosphate + ATP + H(+) = ADP-D-glycero-beta-D-manno-heptose + diphosphate</text>
        <dbReference type="Rhea" id="RHEA:27465"/>
        <dbReference type="ChEBI" id="CHEBI:15378"/>
        <dbReference type="ChEBI" id="CHEBI:30616"/>
        <dbReference type="ChEBI" id="CHEBI:33019"/>
        <dbReference type="ChEBI" id="CHEBI:59967"/>
        <dbReference type="ChEBI" id="CHEBI:61593"/>
        <dbReference type="EC" id="2.7.7.70"/>
    </reaction>
</comment>
<dbReference type="GO" id="GO:0016779">
    <property type="term" value="F:nucleotidyltransferase activity"/>
    <property type="evidence" value="ECO:0007669"/>
    <property type="project" value="UniProtKB-KW"/>
</dbReference>
<sequence>MDIAELSELFDRVKGLNVLCVGDIVLDQFIYGDTNRVSREAPVPVLEERRRERMLGAAGNVVRNVRALGATPIPVALVGDDAEGQALLELIETEGVSRDHLIIEAGRRTAMKTRFVSGGHQMLCVDRDPLPGGESDTETRLIAAIEAAAGEADVAILSDYGRGLVSRRVSQALIAVCRAKGIPVCVDPRGRDYTRYDGATVIKPNALELSEECGHTVSTDDEALDGLACVMARLERTENLIVTRSALGMTALGCDGSWIHVRSRPRPVYDVSGAGDTALSMLSLALGAGSSLETAMRAADLAAGLVVTKVGTATVTADEVLAEERMRESGEASAKLRSRQSVAEAAARWKAMGLKVGFTNGCFDLIHPGHVSLLKQARAECDRLIVGLNSDSSVRRLKGPERPVNNEVSRAIVLGSLESVDQIVVFDEDTPADLIEAIKPDVYVKGADYTIDQLRPLGGEAVLRHGGRIHLAQLEDGHSTTAMIRRSRGVD</sequence>
<dbReference type="Proteomes" id="UP001595379">
    <property type="component" value="Unassembled WGS sequence"/>
</dbReference>
<evidence type="ECO:0000256" key="7">
    <source>
        <dbReference type="ARBA" id="ARBA00022840"/>
    </source>
</evidence>
<keyword evidence="15" id="KW-1185">Reference proteome</keyword>
<evidence type="ECO:0000256" key="2">
    <source>
        <dbReference type="ARBA" id="ARBA00003753"/>
    </source>
</evidence>
<feature type="domain" description="Cytidyltransferase-like" evidence="13">
    <location>
        <begin position="358"/>
        <end position="482"/>
    </location>
</feature>
<evidence type="ECO:0000313" key="15">
    <source>
        <dbReference type="Proteomes" id="UP001595379"/>
    </source>
</evidence>
<proteinExistence type="inferred from homology"/>
<evidence type="ECO:0000256" key="4">
    <source>
        <dbReference type="ARBA" id="ARBA00022695"/>
    </source>
</evidence>
<evidence type="ECO:0000259" key="13">
    <source>
        <dbReference type="Pfam" id="PF01467"/>
    </source>
</evidence>
<dbReference type="InterPro" id="IPR011914">
    <property type="entry name" value="RfaE_dom_II"/>
</dbReference>
<feature type="region of interest" description="Ribokinase" evidence="11">
    <location>
        <begin position="1"/>
        <end position="330"/>
    </location>
</feature>
<keyword evidence="5 11" id="KW-0547">Nucleotide-binding</keyword>
<dbReference type="SUPFAM" id="SSF53613">
    <property type="entry name" value="Ribokinase-like"/>
    <property type="match status" value="1"/>
</dbReference>